<sequence length="162" mass="18505">MSMVAENARKDFEAHVASTLGLPTATISAYWNGERYNDASDLEPYWRCWTAAQQAILRYFSEPIAWAIFSDRHIEDQTTDMELATYWRAYWQEIGHDMTALRRPSTADEATARRKHGIDELITVLNPFVGACLTISQSAEALYDAGYRKLRDMSDADLEQQS</sequence>
<proteinExistence type="predicted"/>
<dbReference type="EMBL" id="RBUA01000015">
    <property type="protein sequence ID" value="RMU67300.1"/>
    <property type="molecule type" value="Genomic_DNA"/>
</dbReference>
<evidence type="ECO:0000313" key="1">
    <source>
        <dbReference type="EMBL" id="RMU67300.1"/>
    </source>
</evidence>
<protein>
    <submittedName>
        <fullName evidence="1">Uncharacterized protein</fullName>
    </submittedName>
</protein>
<comment type="caution">
    <text evidence="1">The sequence shown here is derived from an EMBL/GenBank/DDBJ whole genome shotgun (WGS) entry which is preliminary data.</text>
</comment>
<dbReference type="RefSeq" id="WP_122299131.1">
    <property type="nucleotide sequence ID" value="NZ_RBUA01000015.1"/>
</dbReference>
<reference evidence="1 2" key="1">
    <citation type="submission" date="2018-08" db="EMBL/GenBank/DDBJ databases">
        <title>Recombination of ecologically and evolutionarily significant loci maintains genetic cohesion in the Pseudomonas syringae species complex.</title>
        <authorList>
            <person name="Dillon M."/>
            <person name="Thakur S."/>
            <person name="Almeida R.N.D."/>
            <person name="Weir B.S."/>
            <person name="Guttman D.S."/>
        </authorList>
    </citation>
    <scope>NUCLEOTIDE SEQUENCE [LARGE SCALE GENOMIC DNA]</scope>
    <source>
        <strain evidence="1 2">ICMP 14479</strain>
    </source>
</reference>
<gene>
    <name evidence="1" type="ORF">ALP29_03650</name>
</gene>
<accession>A0A3M5W9P7</accession>
<evidence type="ECO:0000313" key="2">
    <source>
        <dbReference type="Proteomes" id="UP000280395"/>
    </source>
</evidence>
<dbReference type="Proteomes" id="UP000280395">
    <property type="component" value="Unassembled WGS sequence"/>
</dbReference>
<dbReference type="AlphaFoldDB" id="A0A3M5W9P7"/>
<name>A0A3M5W9P7_PSESX</name>
<organism evidence="1 2">
    <name type="scientific">Pseudomonas syringae pv. avii</name>
    <dbReference type="NCBI Taxonomy" id="663959"/>
    <lineage>
        <taxon>Bacteria</taxon>
        <taxon>Pseudomonadati</taxon>
        <taxon>Pseudomonadota</taxon>
        <taxon>Gammaproteobacteria</taxon>
        <taxon>Pseudomonadales</taxon>
        <taxon>Pseudomonadaceae</taxon>
        <taxon>Pseudomonas</taxon>
        <taxon>Pseudomonas syringae</taxon>
    </lineage>
</organism>